<dbReference type="PANTHER" id="PTHR42686:SF1">
    <property type="entry name" value="GH17980P-RELATED"/>
    <property type="match status" value="1"/>
</dbReference>
<protein>
    <submittedName>
        <fullName evidence="2">Aldo/keto reductase</fullName>
    </submittedName>
</protein>
<dbReference type="RefSeq" id="WP_153478573.1">
    <property type="nucleotide sequence ID" value="NZ_VWNA01000001.1"/>
</dbReference>
<comment type="caution">
    <text evidence="2">The sequence shown here is derived from an EMBL/GenBank/DDBJ whole genome shotgun (WGS) entry which is preliminary data.</text>
</comment>
<dbReference type="GO" id="GO:0005829">
    <property type="term" value="C:cytosol"/>
    <property type="evidence" value="ECO:0007669"/>
    <property type="project" value="TreeGrafter"/>
</dbReference>
<reference evidence="2 3" key="1">
    <citation type="submission" date="2019-09" db="EMBL/GenBank/DDBJ databases">
        <title>Segnochrobactrum spirostomi gen. nov., sp. nov., isolated from the ciliate Spirostomum cf. yagiui and description of a novel family, Segnochrobactraceae fam. nov. within the order Rhizobiales of the class Alphaproteobacteria.</title>
        <authorList>
            <person name="Akter S."/>
            <person name="Shazib S.U.A."/>
            <person name="Shin M.K."/>
        </authorList>
    </citation>
    <scope>NUCLEOTIDE SEQUENCE [LARGE SCALE GENOMIC DNA]</scope>
    <source>
        <strain evidence="2 3">Sp-1</strain>
    </source>
</reference>
<dbReference type="GO" id="GO:0016491">
    <property type="term" value="F:oxidoreductase activity"/>
    <property type="evidence" value="ECO:0007669"/>
    <property type="project" value="InterPro"/>
</dbReference>
<gene>
    <name evidence="2" type="ORF">F0357_02960</name>
</gene>
<evidence type="ECO:0000313" key="3">
    <source>
        <dbReference type="Proteomes" id="UP000332515"/>
    </source>
</evidence>
<name>A0A6A7Y144_9HYPH</name>
<dbReference type="SUPFAM" id="SSF51430">
    <property type="entry name" value="NAD(P)-linked oxidoreductase"/>
    <property type="match status" value="1"/>
</dbReference>
<feature type="domain" description="NADP-dependent oxidoreductase" evidence="1">
    <location>
        <begin position="21"/>
        <end position="319"/>
    </location>
</feature>
<dbReference type="Proteomes" id="UP000332515">
    <property type="component" value="Unassembled WGS sequence"/>
</dbReference>
<dbReference type="PANTHER" id="PTHR42686">
    <property type="entry name" value="GH17980P-RELATED"/>
    <property type="match status" value="1"/>
</dbReference>
<dbReference type="EMBL" id="VWNA01000001">
    <property type="protein sequence ID" value="MQT11649.1"/>
    <property type="molecule type" value="Genomic_DNA"/>
</dbReference>
<proteinExistence type="predicted"/>
<evidence type="ECO:0000313" key="2">
    <source>
        <dbReference type="EMBL" id="MQT11649.1"/>
    </source>
</evidence>
<dbReference type="AlphaFoldDB" id="A0A6A7Y144"/>
<accession>A0A6A7Y144</accession>
<evidence type="ECO:0000259" key="1">
    <source>
        <dbReference type="Pfam" id="PF00248"/>
    </source>
</evidence>
<dbReference type="InterPro" id="IPR023210">
    <property type="entry name" value="NADP_OxRdtase_dom"/>
</dbReference>
<sequence length="338" mass="36464">MDITETRKLGRTDVAVTVASFGGAPIGNLFAPVSREAAEGALAFAWDAGLRYFDTAPYYGFGLSERRIGDFLRDKPRGSYVVSSKVGRLLLPLRGKPVPDRGFAEPLPFEPVYDYSYDGVMRSHEASLHRLGLDRIDVLLLHDIGTVTHGAEHPRHFRDAMEGGVRALQELKAAGDIGAYGIGVNEVEVLLEALGHADFDCFLLAGRFTLLDQIAAQGLLQTCHDRGTTLIIGGVFNSGILVTGPVPGARYNYEPAPADILARVARIKAVCDRFGVPLPAAALQFPLSHPAVSTVLTGVTDRDMLSRNLEGFRVPVPPALWDALVEDGLLRAELRPAA</sequence>
<keyword evidence="3" id="KW-1185">Reference proteome</keyword>
<dbReference type="InterPro" id="IPR020471">
    <property type="entry name" value="AKR"/>
</dbReference>
<dbReference type="Pfam" id="PF00248">
    <property type="entry name" value="Aldo_ket_red"/>
    <property type="match status" value="1"/>
</dbReference>
<dbReference type="InterPro" id="IPR036812">
    <property type="entry name" value="NAD(P)_OxRdtase_dom_sf"/>
</dbReference>
<dbReference type="Gene3D" id="3.20.20.100">
    <property type="entry name" value="NADP-dependent oxidoreductase domain"/>
    <property type="match status" value="1"/>
</dbReference>
<organism evidence="2 3">
    <name type="scientific">Segnochrobactrum spirostomi</name>
    <dbReference type="NCBI Taxonomy" id="2608987"/>
    <lineage>
        <taxon>Bacteria</taxon>
        <taxon>Pseudomonadati</taxon>
        <taxon>Pseudomonadota</taxon>
        <taxon>Alphaproteobacteria</taxon>
        <taxon>Hyphomicrobiales</taxon>
        <taxon>Segnochrobactraceae</taxon>
        <taxon>Segnochrobactrum</taxon>
    </lineage>
</organism>